<organism evidence="1 2">
    <name type="scientific">Geodia barretti</name>
    <name type="common">Barrett's horny sponge</name>
    <dbReference type="NCBI Taxonomy" id="519541"/>
    <lineage>
        <taxon>Eukaryota</taxon>
        <taxon>Metazoa</taxon>
        <taxon>Porifera</taxon>
        <taxon>Demospongiae</taxon>
        <taxon>Heteroscleromorpha</taxon>
        <taxon>Tetractinellida</taxon>
        <taxon>Astrophorina</taxon>
        <taxon>Geodiidae</taxon>
        <taxon>Geodia</taxon>
    </lineage>
</organism>
<sequence>MKHFSRNLLLSSTNSSIQLVQIVHKHSTESEVEVLSVSEDQLIFSNVRDYDIKSIFFQINIPTGPYQPSAFAIMSAQRDTIITIHQHTLKLEPVGELSALSLELSRYHLQMLGPSTNCYLSAKEETCAQCNLVRQPGGAADIIQNGRPARLQFKNISSMLA</sequence>
<evidence type="ECO:0000313" key="2">
    <source>
        <dbReference type="Proteomes" id="UP001174909"/>
    </source>
</evidence>
<comment type="caution">
    <text evidence="1">The sequence shown here is derived from an EMBL/GenBank/DDBJ whole genome shotgun (WGS) entry which is preliminary data.</text>
</comment>
<dbReference type="Proteomes" id="UP001174909">
    <property type="component" value="Unassembled WGS sequence"/>
</dbReference>
<accession>A0AA35WIY8</accession>
<evidence type="ECO:0000313" key="1">
    <source>
        <dbReference type="EMBL" id="CAI8016120.1"/>
    </source>
</evidence>
<dbReference type="AlphaFoldDB" id="A0AA35WIY8"/>
<keyword evidence="2" id="KW-1185">Reference proteome</keyword>
<gene>
    <name evidence="1" type="ORF">GBAR_LOCUS9914</name>
</gene>
<reference evidence="1" key="1">
    <citation type="submission" date="2023-03" db="EMBL/GenBank/DDBJ databases">
        <authorList>
            <person name="Steffen K."/>
            <person name="Cardenas P."/>
        </authorList>
    </citation>
    <scope>NUCLEOTIDE SEQUENCE</scope>
</reference>
<proteinExistence type="predicted"/>
<name>A0AA35WIY8_GEOBA</name>
<protein>
    <submittedName>
        <fullName evidence="1">Uncharacterized protein</fullName>
    </submittedName>
</protein>
<dbReference type="EMBL" id="CASHTH010001495">
    <property type="protein sequence ID" value="CAI8016120.1"/>
    <property type="molecule type" value="Genomic_DNA"/>
</dbReference>